<dbReference type="PROSITE" id="PS00108">
    <property type="entry name" value="PROTEIN_KINASE_ST"/>
    <property type="match status" value="1"/>
</dbReference>
<feature type="compositionally biased region" description="Basic and acidic residues" evidence="19">
    <location>
        <begin position="339"/>
        <end position="357"/>
    </location>
</feature>
<keyword evidence="3 18" id="KW-0723">Serine/threonine-protein kinase</keyword>
<accession>A0A8S1L4C8</accession>
<evidence type="ECO:0000256" key="10">
    <source>
        <dbReference type="ARBA" id="ARBA00022840"/>
    </source>
</evidence>
<gene>
    <name evidence="21" type="ORF">PSON_ATCC_30995.1.T0150430</name>
</gene>
<keyword evidence="8" id="KW-0418">Kinase</keyword>
<feature type="binding site" evidence="15 17">
    <location>
        <position position="43"/>
    </location>
    <ligand>
        <name>ATP</name>
        <dbReference type="ChEBI" id="CHEBI:30616"/>
    </ligand>
</feature>
<evidence type="ECO:0000259" key="20">
    <source>
        <dbReference type="PROSITE" id="PS50011"/>
    </source>
</evidence>
<feature type="cross-link" description="Glycyl lysine isopeptide (Lys-Gly) (interchain with G-Cter in SUMO2)" evidence="16">
    <location>
        <position position="137"/>
    </location>
</feature>
<dbReference type="FunFam" id="3.30.200.20:FF:000315">
    <property type="entry name" value="Calcium-dependent protein kinase 3"/>
    <property type="match status" value="1"/>
</dbReference>
<comment type="catalytic activity">
    <reaction evidence="12">
        <text>L-threonyl-[protein] + ATP = O-phospho-L-threonyl-[protein] + ADP + H(+)</text>
        <dbReference type="Rhea" id="RHEA:46608"/>
        <dbReference type="Rhea" id="RHEA-COMP:11060"/>
        <dbReference type="Rhea" id="RHEA-COMP:11605"/>
        <dbReference type="ChEBI" id="CHEBI:15378"/>
        <dbReference type="ChEBI" id="CHEBI:30013"/>
        <dbReference type="ChEBI" id="CHEBI:30616"/>
        <dbReference type="ChEBI" id="CHEBI:61977"/>
        <dbReference type="ChEBI" id="CHEBI:456216"/>
        <dbReference type="EC" id="2.7.11.1"/>
    </reaction>
</comment>
<dbReference type="InterPro" id="IPR017441">
    <property type="entry name" value="Protein_kinase_ATP_BS"/>
</dbReference>
<evidence type="ECO:0000256" key="18">
    <source>
        <dbReference type="RuleBase" id="RU000304"/>
    </source>
</evidence>
<evidence type="ECO:0000256" key="9">
    <source>
        <dbReference type="ARBA" id="ARBA00022837"/>
    </source>
</evidence>
<dbReference type="EMBL" id="CAJJDN010000015">
    <property type="protein sequence ID" value="CAD8061631.1"/>
    <property type="molecule type" value="Genomic_DNA"/>
</dbReference>
<dbReference type="AlphaFoldDB" id="A0A8S1L4C8"/>
<evidence type="ECO:0000313" key="22">
    <source>
        <dbReference type="Proteomes" id="UP000692954"/>
    </source>
</evidence>
<dbReference type="OrthoDB" id="346907at2759"/>
<evidence type="ECO:0000313" key="21">
    <source>
        <dbReference type="EMBL" id="CAD8061631.1"/>
    </source>
</evidence>
<feature type="region of interest" description="Disordered" evidence="19">
    <location>
        <begin position="325"/>
        <end position="358"/>
    </location>
</feature>
<feature type="active site" description="Proton acceptor" evidence="14">
    <location>
        <position position="135"/>
    </location>
</feature>
<dbReference type="EC" id="2.7.11.1" evidence="2"/>
<dbReference type="InterPro" id="IPR000719">
    <property type="entry name" value="Prot_kinase_dom"/>
</dbReference>
<evidence type="ECO:0000256" key="15">
    <source>
        <dbReference type="PIRSR" id="PIRSR630616-2"/>
    </source>
</evidence>
<proteinExistence type="inferred from homology"/>
<feature type="region of interest" description="Disordered" evidence="19">
    <location>
        <begin position="273"/>
        <end position="309"/>
    </location>
</feature>
<dbReference type="Pfam" id="PF00069">
    <property type="entry name" value="Pkinase"/>
    <property type="match status" value="1"/>
</dbReference>
<comment type="caution">
    <text evidence="21">The sequence shown here is derived from an EMBL/GenBank/DDBJ whole genome shotgun (WGS) entry which is preliminary data.</text>
</comment>
<dbReference type="PROSITE" id="PS50011">
    <property type="entry name" value="PROTEIN_KINASE_DOM"/>
    <property type="match status" value="1"/>
</dbReference>
<feature type="binding site" evidence="15">
    <location>
        <position position="152"/>
    </location>
    <ligand>
        <name>ATP</name>
        <dbReference type="ChEBI" id="CHEBI:30616"/>
    </ligand>
</feature>
<comment type="cofactor">
    <cofactor evidence="1">
        <name>Mg(2+)</name>
        <dbReference type="ChEBI" id="CHEBI:18420"/>
    </cofactor>
</comment>
<comment type="similarity">
    <text evidence="11">Belongs to the protein kinase superfamily. Ser/Thr protein kinase family. CDPK subfamily.</text>
</comment>
<evidence type="ECO:0000256" key="6">
    <source>
        <dbReference type="ARBA" id="ARBA00022737"/>
    </source>
</evidence>
<evidence type="ECO:0000256" key="14">
    <source>
        <dbReference type="PIRSR" id="PIRSR630616-1"/>
    </source>
</evidence>
<keyword evidence="9" id="KW-0106">Calcium</keyword>
<evidence type="ECO:0000256" key="4">
    <source>
        <dbReference type="ARBA" id="ARBA00022679"/>
    </source>
</evidence>
<sequence>MLNEKVIGEYAYLQSDEYKVGSGQFGHVFKGYHQISKQIVAIKQINKKQVKSFFEQMLRNEIEILKQLNHQYILKMYAHYETINNFYIVLEYCETDILQILKKQDQIPEDQVIVYILQVAEALLYLQQKQIIHRDIKPSNILIHNGEVRLADFGFAIQQDQLKFEDRKLQVGSPLYMSPETLLKQDYNHKTDIWSLGVLYFEMIFGVVPFFSMELEDLIRKLKQYQQDQVLFFKHPISNGSTEAIRNLLVYNPKYRCELIQLAEILQKHLRNRKQMTRSAHLDRSHKTTTIKRRITPDPSPQDNSKIISESKDLVKINTSYTQKSHKQTTYFNKNNSSDQKKNDSKSDSNTKQKFSETKQNIQNSIENMSNADFLSYFIDKLNNLKEQKQQEEFIQKLNECQLLIYQYYGRDENKLNLMKEKLSIL</sequence>
<dbReference type="GO" id="GO:0046872">
    <property type="term" value="F:metal ion binding"/>
    <property type="evidence" value="ECO:0007669"/>
    <property type="project" value="UniProtKB-KW"/>
</dbReference>
<keyword evidence="6" id="KW-0677">Repeat</keyword>
<dbReference type="GO" id="GO:0005524">
    <property type="term" value="F:ATP binding"/>
    <property type="evidence" value="ECO:0007669"/>
    <property type="project" value="UniProtKB-UniRule"/>
</dbReference>
<feature type="domain" description="Protein kinase" evidence="20">
    <location>
        <begin position="14"/>
        <end position="270"/>
    </location>
</feature>
<protein>
    <recommendedName>
        <fullName evidence="2">non-specific serine/threonine protein kinase</fullName>
        <ecNumber evidence="2">2.7.11.1</ecNumber>
    </recommendedName>
</protein>
<dbReference type="Proteomes" id="UP000692954">
    <property type="component" value="Unassembled WGS sequence"/>
</dbReference>
<evidence type="ECO:0000256" key="5">
    <source>
        <dbReference type="ARBA" id="ARBA00022723"/>
    </source>
</evidence>
<evidence type="ECO:0000256" key="7">
    <source>
        <dbReference type="ARBA" id="ARBA00022741"/>
    </source>
</evidence>
<dbReference type="FunFam" id="1.10.510.10:FF:001908">
    <property type="entry name" value="Uncharacterized protein"/>
    <property type="match status" value="1"/>
</dbReference>
<dbReference type="PANTHER" id="PTHR24350">
    <property type="entry name" value="SERINE/THREONINE-PROTEIN KINASE IAL-RELATED"/>
    <property type="match status" value="1"/>
</dbReference>
<keyword evidence="5" id="KW-0479">Metal-binding</keyword>
<dbReference type="SMART" id="SM00220">
    <property type="entry name" value="S_TKc"/>
    <property type="match status" value="1"/>
</dbReference>
<evidence type="ECO:0000256" key="2">
    <source>
        <dbReference type="ARBA" id="ARBA00012513"/>
    </source>
</evidence>
<evidence type="ECO:0000256" key="16">
    <source>
        <dbReference type="PIRSR" id="PIRSR630616-3"/>
    </source>
</evidence>
<dbReference type="GO" id="GO:0004674">
    <property type="term" value="F:protein serine/threonine kinase activity"/>
    <property type="evidence" value="ECO:0007669"/>
    <property type="project" value="UniProtKB-KW"/>
</dbReference>
<evidence type="ECO:0000256" key="11">
    <source>
        <dbReference type="ARBA" id="ARBA00024334"/>
    </source>
</evidence>
<organism evidence="21 22">
    <name type="scientific">Paramecium sonneborni</name>
    <dbReference type="NCBI Taxonomy" id="65129"/>
    <lineage>
        <taxon>Eukaryota</taxon>
        <taxon>Sar</taxon>
        <taxon>Alveolata</taxon>
        <taxon>Ciliophora</taxon>
        <taxon>Intramacronucleata</taxon>
        <taxon>Oligohymenophorea</taxon>
        <taxon>Peniculida</taxon>
        <taxon>Parameciidae</taxon>
        <taxon>Paramecium</taxon>
    </lineage>
</organism>
<comment type="catalytic activity">
    <reaction evidence="13">
        <text>L-seryl-[protein] + ATP = O-phospho-L-seryl-[protein] + ADP + H(+)</text>
        <dbReference type="Rhea" id="RHEA:17989"/>
        <dbReference type="Rhea" id="RHEA-COMP:9863"/>
        <dbReference type="Rhea" id="RHEA-COMP:11604"/>
        <dbReference type="ChEBI" id="CHEBI:15378"/>
        <dbReference type="ChEBI" id="CHEBI:29999"/>
        <dbReference type="ChEBI" id="CHEBI:30616"/>
        <dbReference type="ChEBI" id="CHEBI:83421"/>
        <dbReference type="ChEBI" id="CHEBI:456216"/>
        <dbReference type="EC" id="2.7.11.1"/>
    </reaction>
</comment>
<evidence type="ECO:0000256" key="19">
    <source>
        <dbReference type="SAM" id="MobiDB-lite"/>
    </source>
</evidence>
<evidence type="ECO:0000256" key="17">
    <source>
        <dbReference type="PROSITE-ProRule" id="PRU10141"/>
    </source>
</evidence>
<evidence type="ECO:0000256" key="13">
    <source>
        <dbReference type="ARBA" id="ARBA00048679"/>
    </source>
</evidence>
<dbReference type="PROSITE" id="PS00107">
    <property type="entry name" value="PROTEIN_KINASE_ATP"/>
    <property type="match status" value="1"/>
</dbReference>
<evidence type="ECO:0000256" key="8">
    <source>
        <dbReference type="ARBA" id="ARBA00022777"/>
    </source>
</evidence>
<evidence type="ECO:0000256" key="1">
    <source>
        <dbReference type="ARBA" id="ARBA00001946"/>
    </source>
</evidence>
<dbReference type="InterPro" id="IPR030616">
    <property type="entry name" value="Aur-like"/>
</dbReference>
<name>A0A8S1L4C8_9CILI</name>
<dbReference type="InterPro" id="IPR008271">
    <property type="entry name" value="Ser/Thr_kinase_AS"/>
</dbReference>
<evidence type="ECO:0000256" key="3">
    <source>
        <dbReference type="ARBA" id="ARBA00022527"/>
    </source>
</evidence>
<keyword evidence="10 15" id="KW-0067">ATP-binding</keyword>
<keyword evidence="7 15" id="KW-0547">Nucleotide-binding</keyword>
<evidence type="ECO:0000256" key="12">
    <source>
        <dbReference type="ARBA" id="ARBA00047899"/>
    </source>
</evidence>
<reference evidence="21" key="1">
    <citation type="submission" date="2021-01" db="EMBL/GenBank/DDBJ databases">
        <authorList>
            <consortium name="Genoscope - CEA"/>
            <person name="William W."/>
        </authorList>
    </citation>
    <scope>NUCLEOTIDE SEQUENCE</scope>
</reference>
<keyword evidence="4" id="KW-0808">Transferase</keyword>
<keyword evidence="22" id="KW-1185">Reference proteome</keyword>